<dbReference type="EMBL" id="JADMCD010000009">
    <property type="protein sequence ID" value="MBF8642253.1"/>
    <property type="molecule type" value="Genomic_DNA"/>
</dbReference>
<reference evidence="3 4" key="1">
    <citation type="submission" date="2020-10" db="EMBL/GenBank/DDBJ databases">
        <title>Genome sequences of Pseudomonas isolates.</title>
        <authorList>
            <person name="Wessels L."/>
            <person name="Reich F."/>
            <person name="Hammerl J."/>
        </authorList>
    </citation>
    <scope>NUCLEOTIDE SEQUENCE [LARGE SCALE GENOMIC DNA]</scope>
    <source>
        <strain evidence="3 4">20-MO00624-0</strain>
    </source>
</reference>
<sequence>MASRSLGTLTLDLIAKVGGFTQGMDQAARASQTRMKQVSKSVQDASSAVSGFSGVITALATGATAVWIKSNIDAAAEIQNLAQVAGTSTTEFQKLSYAAKTVGIDNDKLGDIFKDVNDKVGDFLSTGGGELKDFFDKVAPLVGVTADQFRGLSGPQALGLYINTLEKAGVNQQQMTFFLESIADDASRLAPIMRNGGLAVKQLGDEAQNLGLILSEDTIKASKQFSADMDVLGAVANSVGQQIAADLLPELLELTETLRDPKTAKAAKALASGVVTAFNTVIEASKSMVEFVQWAAEEAAVAMGGIGLQDIDRLEKEADRLQALMNKMEERGETGYGAYSSIQDSFEKTRQQLEKAYALQDRASKTPAPKVAAPSTAPAPTNNKGITFATTSKEQDAAAKSAQRQAKAIADQVTALQEQAAVLGMTSSEVTLYKLQQDGATESQVAAAKAALNSVTAYEEQKKAVEQLNEANEKNNQETLSIMDSLQSEEEQIQSSYERRRQIILDNTLVTGEAQAELLRKLEEKKNDDLGDLNQDYWEKYLESAEENLTNFDELAGNMLESFTGRFGDAFESMIFDSENLGDAVSNLAEGMARSVVNALGQMAAQWLAYQAVQLLVGKTTQASGAAALVANASATSLQAGLAAFASTAAIPIVGPIAAPAAMTAALAATAPMVAAISSVSLAGMAHDGLDAVPETGTWLLQKGERVTTAETSAKLDKTLSDIQGSRSGTGDVQVINNGQPVSARTQMDGNTLKIILDAVEQDYVGKMTSGTGRYPKAVESSYGIQRRGR</sequence>
<feature type="coiled-coil region" evidence="1">
    <location>
        <begin position="448"/>
        <end position="478"/>
    </location>
</feature>
<evidence type="ECO:0000313" key="3">
    <source>
        <dbReference type="EMBL" id="MBF8642253.1"/>
    </source>
</evidence>
<keyword evidence="4" id="KW-1185">Reference proteome</keyword>
<evidence type="ECO:0008006" key="5">
    <source>
        <dbReference type="Google" id="ProtNLM"/>
    </source>
</evidence>
<organism evidence="3 4">
    <name type="scientific">Pseudomonas luteola</name>
    <dbReference type="NCBI Taxonomy" id="47886"/>
    <lineage>
        <taxon>Bacteria</taxon>
        <taxon>Pseudomonadati</taxon>
        <taxon>Pseudomonadota</taxon>
        <taxon>Gammaproteobacteria</taxon>
        <taxon>Pseudomonadales</taxon>
        <taxon>Pseudomonadaceae</taxon>
        <taxon>Pseudomonas</taxon>
    </lineage>
</organism>
<gene>
    <name evidence="3" type="ORF">IRZ65_16355</name>
</gene>
<dbReference type="Proteomes" id="UP000626180">
    <property type="component" value="Unassembled WGS sequence"/>
</dbReference>
<comment type="caution">
    <text evidence="3">The sequence shown here is derived from an EMBL/GenBank/DDBJ whole genome shotgun (WGS) entry which is preliminary data.</text>
</comment>
<evidence type="ECO:0000256" key="1">
    <source>
        <dbReference type="SAM" id="Coils"/>
    </source>
</evidence>
<evidence type="ECO:0000313" key="4">
    <source>
        <dbReference type="Proteomes" id="UP000626180"/>
    </source>
</evidence>
<accession>A0ABS0FPF0</accession>
<dbReference type="RefSeq" id="WP_073450291.1">
    <property type="nucleotide sequence ID" value="NZ_FQYS01000009.1"/>
</dbReference>
<feature type="compositionally biased region" description="Low complexity" evidence="2">
    <location>
        <begin position="365"/>
        <end position="381"/>
    </location>
</feature>
<proteinExistence type="predicted"/>
<feature type="region of interest" description="Disordered" evidence="2">
    <location>
        <begin position="361"/>
        <end position="384"/>
    </location>
</feature>
<evidence type="ECO:0000256" key="2">
    <source>
        <dbReference type="SAM" id="MobiDB-lite"/>
    </source>
</evidence>
<keyword evidence="1" id="KW-0175">Coiled coil</keyword>
<protein>
    <recommendedName>
        <fullName evidence="5">Phage tail tape measure protein</fullName>
    </recommendedName>
</protein>
<name>A0ABS0FPF0_PSELU</name>